<comment type="caution">
    <text evidence="4">The sequence shown here is derived from an EMBL/GenBank/DDBJ whole genome shotgun (WGS) entry which is preliminary data.</text>
</comment>
<evidence type="ECO:0000259" key="3">
    <source>
        <dbReference type="Pfam" id="PF13266"/>
    </source>
</evidence>
<feature type="transmembrane region" description="Helical" evidence="2">
    <location>
        <begin position="234"/>
        <end position="258"/>
    </location>
</feature>
<keyword evidence="2" id="KW-0472">Membrane</keyword>
<evidence type="ECO:0000313" key="5">
    <source>
        <dbReference type="Proteomes" id="UP000283530"/>
    </source>
</evidence>
<feature type="compositionally biased region" description="Basic and acidic residues" evidence="1">
    <location>
        <begin position="152"/>
        <end position="163"/>
    </location>
</feature>
<organism evidence="4 5">
    <name type="scientific">Cinnamomum micranthum f. kanehirae</name>
    <dbReference type="NCBI Taxonomy" id="337451"/>
    <lineage>
        <taxon>Eukaryota</taxon>
        <taxon>Viridiplantae</taxon>
        <taxon>Streptophyta</taxon>
        <taxon>Embryophyta</taxon>
        <taxon>Tracheophyta</taxon>
        <taxon>Spermatophyta</taxon>
        <taxon>Magnoliopsida</taxon>
        <taxon>Magnoliidae</taxon>
        <taxon>Laurales</taxon>
        <taxon>Lauraceae</taxon>
        <taxon>Cinnamomum</taxon>
    </lineage>
</organism>
<keyword evidence="2" id="KW-1133">Transmembrane helix</keyword>
<evidence type="ECO:0000256" key="2">
    <source>
        <dbReference type="SAM" id="Phobius"/>
    </source>
</evidence>
<dbReference type="InterPro" id="IPR025131">
    <property type="entry name" value="DUF4057"/>
</dbReference>
<dbReference type="Pfam" id="PF13266">
    <property type="entry name" value="DUF4057"/>
    <property type="match status" value="1"/>
</dbReference>
<evidence type="ECO:0000256" key="1">
    <source>
        <dbReference type="SAM" id="MobiDB-lite"/>
    </source>
</evidence>
<feature type="transmembrane region" description="Helical" evidence="2">
    <location>
        <begin position="270"/>
        <end position="292"/>
    </location>
</feature>
<dbReference type="AlphaFoldDB" id="A0A443NIY7"/>
<feature type="domain" description="DUF4057" evidence="3">
    <location>
        <begin position="532"/>
        <end position="830"/>
    </location>
</feature>
<sequence length="832" mass="91948">MFTFLEAQAQKEDFLGRRLLATHKEENINKKTSLEIKNQTKPIKSIKKTINSTTKATTEKKNQFKLAKSISNSTTTKTTLSKTKLKNHTSNSNSSSPTKPKSISFKKSLDLLKSNTPKNKTTSKKQSQPPPEKKSPLLEKSKHSQTSSNKNTAKDHHDQKIKGEAKSKIPTLSYFNRDADETDDFISEFRDLPYKFHETILPDLEKISTTSKAYISRANQEITQGFKPLVGNEYASIIASLTSCIFLILPLLLVSLLFNQIKTYISLQKILIFIQVYLAIYFLILSLAYFATGLEPLKFFYTTSTSSYITMQVFQTLGYVLYLLMQLLNLVVVFSTMESGLALKFLGLAQMIVGLAVGLHYYTAVFHRAVVGKPPKTNWKIHGIYATCFLVICLFVRAERRKKTYLQEDGGDDGNCHVSVNAPTIGFGRSNNSNENHLKLEREESRQSHSLPFKTEAIKTRVKKSFSIPSLSLLHTFSLLSASSSQILYRRGTNMDRNAPARNAYTCTADLLTWSEKPQHESPAINIDGNAKPYTSTADLLSWSSEKPLQESSSIDSSTQILRSSIRTHQPAGGISRVQFGEQTSEEEAESLLKRKPCSGFKLREMTGSSIFAADGENGAPESGIAISTPNNKTGLKTYPQAVNAASQISFIAEESVSPKKPTSVAEIAKQRELSGTIESKTEAKMKQSSNAKSKELSGHDIFGPPESPHRPLTARSLGLKESNDMGEPAPRNLRTSVKVSNPAGGHSNIMFCEETTVKTGKKIHNPKFAELTANDIFKGEAPQRCAEKSHSTAKLREMSGSNIFADGEAPSRDHFRGVRKPPGGGSSIALV</sequence>
<feature type="transmembrane region" description="Helical" evidence="2">
    <location>
        <begin position="341"/>
        <end position="362"/>
    </location>
</feature>
<protein>
    <recommendedName>
        <fullName evidence="3">DUF4057 domain-containing protein</fullName>
    </recommendedName>
</protein>
<feature type="compositionally biased region" description="Gly residues" evidence="1">
    <location>
        <begin position="823"/>
        <end position="832"/>
    </location>
</feature>
<keyword evidence="5" id="KW-1185">Reference proteome</keyword>
<feature type="region of interest" description="Disordered" evidence="1">
    <location>
        <begin position="676"/>
        <end position="747"/>
    </location>
</feature>
<feature type="compositionally biased region" description="Low complexity" evidence="1">
    <location>
        <begin position="113"/>
        <end position="127"/>
    </location>
</feature>
<feature type="compositionally biased region" description="Low complexity" evidence="1">
    <location>
        <begin position="71"/>
        <end position="106"/>
    </location>
</feature>
<dbReference type="EMBL" id="QPKB01000003">
    <property type="protein sequence ID" value="RWR78474.1"/>
    <property type="molecule type" value="Genomic_DNA"/>
</dbReference>
<accession>A0A443NIY7</accession>
<name>A0A443NIY7_9MAGN</name>
<reference evidence="4 5" key="1">
    <citation type="journal article" date="2019" name="Nat. Plants">
        <title>Stout camphor tree genome fills gaps in understanding of flowering plant genome evolution.</title>
        <authorList>
            <person name="Chaw S.M."/>
            <person name="Liu Y.C."/>
            <person name="Wu Y.W."/>
            <person name="Wang H.Y."/>
            <person name="Lin C.I."/>
            <person name="Wu C.S."/>
            <person name="Ke H.M."/>
            <person name="Chang L.Y."/>
            <person name="Hsu C.Y."/>
            <person name="Yang H.T."/>
            <person name="Sudianto E."/>
            <person name="Hsu M.H."/>
            <person name="Wu K.P."/>
            <person name="Wang L.N."/>
            <person name="Leebens-Mack J.H."/>
            <person name="Tsai I.J."/>
        </authorList>
    </citation>
    <scope>NUCLEOTIDE SEQUENCE [LARGE SCALE GENOMIC DNA]</scope>
    <source>
        <strain evidence="5">cv. Chaw 1501</strain>
        <tissue evidence="4">Young leaves</tissue>
    </source>
</reference>
<feature type="region of interest" description="Disordered" evidence="1">
    <location>
        <begin position="791"/>
        <end position="832"/>
    </location>
</feature>
<gene>
    <name evidence="4" type="ORF">CKAN_00700900</name>
</gene>
<proteinExistence type="predicted"/>
<feature type="transmembrane region" description="Helical" evidence="2">
    <location>
        <begin position="382"/>
        <end position="398"/>
    </location>
</feature>
<dbReference type="Proteomes" id="UP000283530">
    <property type="component" value="Unassembled WGS sequence"/>
</dbReference>
<feature type="region of interest" description="Disordered" evidence="1">
    <location>
        <begin position="71"/>
        <end position="163"/>
    </location>
</feature>
<evidence type="ECO:0000313" key="4">
    <source>
        <dbReference type="EMBL" id="RWR78474.1"/>
    </source>
</evidence>
<keyword evidence="2" id="KW-0812">Transmembrane</keyword>
<dbReference type="OrthoDB" id="2020776at2759"/>
<feature type="compositionally biased region" description="Basic and acidic residues" evidence="1">
    <location>
        <begin position="131"/>
        <end position="142"/>
    </location>
</feature>
<dbReference type="PANTHER" id="PTHR35310">
    <property type="entry name" value="CELL WALL INTEGRITY/STRESS RESPONSE COMPONENT-LIKE PROTEIN"/>
    <property type="match status" value="1"/>
</dbReference>
<feature type="transmembrane region" description="Helical" evidence="2">
    <location>
        <begin position="312"/>
        <end position="334"/>
    </location>
</feature>
<feature type="transmembrane region" description="Helical" evidence="2">
    <location>
        <begin position="468"/>
        <end position="489"/>
    </location>
</feature>
<dbReference type="PANTHER" id="PTHR35310:SF1">
    <property type="entry name" value="CELL WALL INTEGRITY_STRESS RESPONSE COMPONENT-LIKE PROTEIN"/>
    <property type="match status" value="1"/>
</dbReference>